<evidence type="ECO:0000313" key="5">
    <source>
        <dbReference type="EMBL" id="MBO2450781.1"/>
    </source>
</evidence>
<evidence type="ECO:0000256" key="1">
    <source>
        <dbReference type="ARBA" id="ARBA00022596"/>
    </source>
</evidence>
<comment type="caution">
    <text evidence="5">The sequence shown here is derived from an EMBL/GenBank/DDBJ whole genome shotgun (WGS) entry which is preliminary data.</text>
</comment>
<dbReference type="InterPro" id="IPR000688">
    <property type="entry name" value="HypA/HybF"/>
</dbReference>
<reference evidence="5" key="1">
    <citation type="submission" date="2021-03" db="EMBL/GenBank/DDBJ databases">
        <authorList>
            <person name="Kanchanasin P."/>
            <person name="Saeng-In P."/>
            <person name="Phongsopitanun W."/>
            <person name="Yuki M."/>
            <person name="Kudo T."/>
            <person name="Ohkuma M."/>
            <person name="Tanasupawat S."/>
        </authorList>
    </citation>
    <scope>NUCLEOTIDE SEQUENCE</scope>
    <source>
        <strain evidence="5">GKU 128</strain>
    </source>
</reference>
<gene>
    <name evidence="4" type="primary">hypA</name>
    <name evidence="5" type="ORF">J4573_27030</name>
</gene>
<dbReference type="EMBL" id="JAGEOJ010000011">
    <property type="protein sequence ID" value="MBO2450781.1"/>
    <property type="molecule type" value="Genomic_DNA"/>
</dbReference>
<sequence length="130" mass="13377">MHEFGLAESILDAVERRAAGRPVSRVRVRAGVLLNVVGPSMSQAYEMVTAGTVAEGSALDLVTVPADLACRGCGHRSGTTDPLAVCPACGGGDVQVTGGDELTLISIEILEARDVPGNPRRDRDDPAGPA</sequence>
<comment type="function">
    <text evidence="4">Involved in the maturation of [NiFe] hydrogenases. Required for nickel insertion into the metal center of the hydrogenase.</text>
</comment>
<feature type="binding site" evidence="4">
    <location>
        <position position="73"/>
    </location>
    <ligand>
        <name>Zn(2+)</name>
        <dbReference type="ChEBI" id="CHEBI:29105"/>
    </ligand>
</feature>
<evidence type="ECO:0000313" key="6">
    <source>
        <dbReference type="Proteomes" id="UP000669179"/>
    </source>
</evidence>
<evidence type="ECO:0000256" key="3">
    <source>
        <dbReference type="ARBA" id="ARBA00022833"/>
    </source>
</evidence>
<dbReference type="GO" id="GO:0016151">
    <property type="term" value="F:nickel cation binding"/>
    <property type="evidence" value="ECO:0007669"/>
    <property type="project" value="UniProtKB-UniRule"/>
</dbReference>
<dbReference type="HAMAP" id="MF_00213">
    <property type="entry name" value="HypA_HybF"/>
    <property type="match status" value="1"/>
</dbReference>
<keyword evidence="3 4" id="KW-0862">Zinc</keyword>
<name>A0A939PLJ4_9ACTN</name>
<organism evidence="5 6">
    <name type="scientific">Actinomadura barringtoniae</name>
    <dbReference type="NCBI Taxonomy" id="1427535"/>
    <lineage>
        <taxon>Bacteria</taxon>
        <taxon>Bacillati</taxon>
        <taxon>Actinomycetota</taxon>
        <taxon>Actinomycetes</taxon>
        <taxon>Streptosporangiales</taxon>
        <taxon>Thermomonosporaceae</taxon>
        <taxon>Actinomadura</taxon>
    </lineage>
</organism>
<accession>A0A939PLJ4</accession>
<dbReference type="RefSeq" id="WP_208258662.1">
    <property type="nucleotide sequence ID" value="NZ_JAGEOJ010000011.1"/>
</dbReference>
<dbReference type="PIRSF" id="PIRSF004761">
    <property type="entry name" value="Hydrgn_mat_HypA"/>
    <property type="match status" value="1"/>
</dbReference>
<dbReference type="AlphaFoldDB" id="A0A939PLJ4"/>
<evidence type="ECO:0000256" key="2">
    <source>
        <dbReference type="ARBA" id="ARBA00022723"/>
    </source>
</evidence>
<feature type="binding site" evidence="4">
    <location>
        <position position="89"/>
    </location>
    <ligand>
        <name>Zn(2+)</name>
        <dbReference type="ChEBI" id="CHEBI:29105"/>
    </ligand>
</feature>
<feature type="binding site" evidence="4">
    <location>
        <position position="2"/>
    </location>
    <ligand>
        <name>Ni(2+)</name>
        <dbReference type="ChEBI" id="CHEBI:49786"/>
    </ligand>
</feature>
<dbReference type="PANTHER" id="PTHR34535">
    <property type="entry name" value="HYDROGENASE MATURATION FACTOR HYPA"/>
    <property type="match status" value="1"/>
</dbReference>
<protein>
    <recommendedName>
        <fullName evidence="4">Hydrogenase maturation factor HypA</fullName>
    </recommendedName>
</protein>
<feature type="binding site" evidence="4">
    <location>
        <position position="86"/>
    </location>
    <ligand>
        <name>Zn(2+)</name>
        <dbReference type="ChEBI" id="CHEBI:29105"/>
    </ligand>
</feature>
<keyword evidence="6" id="KW-1185">Reference proteome</keyword>
<evidence type="ECO:0000256" key="4">
    <source>
        <dbReference type="HAMAP-Rule" id="MF_00213"/>
    </source>
</evidence>
<dbReference type="GO" id="GO:0008270">
    <property type="term" value="F:zinc ion binding"/>
    <property type="evidence" value="ECO:0007669"/>
    <property type="project" value="UniProtKB-UniRule"/>
</dbReference>
<dbReference type="Proteomes" id="UP000669179">
    <property type="component" value="Unassembled WGS sequence"/>
</dbReference>
<dbReference type="Gene3D" id="3.30.2320.80">
    <property type="match status" value="1"/>
</dbReference>
<dbReference type="PANTHER" id="PTHR34535:SF3">
    <property type="entry name" value="HYDROGENASE MATURATION FACTOR HYPA"/>
    <property type="match status" value="1"/>
</dbReference>
<feature type="binding site" evidence="4">
    <location>
        <position position="70"/>
    </location>
    <ligand>
        <name>Zn(2+)</name>
        <dbReference type="ChEBI" id="CHEBI:29105"/>
    </ligand>
</feature>
<proteinExistence type="inferred from homology"/>
<dbReference type="Pfam" id="PF01155">
    <property type="entry name" value="HypA"/>
    <property type="match status" value="1"/>
</dbReference>
<dbReference type="GO" id="GO:0051604">
    <property type="term" value="P:protein maturation"/>
    <property type="evidence" value="ECO:0007669"/>
    <property type="project" value="InterPro"/>
</dbReference>
<comment type="similarity">
    <text evidence="4">Belongs to the HypA/HybF family.</text>
</comment>
<keyword evidence="1 4" id="KW-0533">Nickel</keyword>
<keyword evidence="2 4" id="KW-0479">Metal-binding</keyword>